<comment type="function">
    <text evidence="1">NDH-1 shuttles electrons from NADH, via FMN and iron-sulfur (Fe-S) centers, to quinones in the respiratory chain. Couples the redox reaction to proton translocation (for every two electrons transferred, four hydrogen ions are translocated across the cytoplasmic membrane), and thus conserves the redox energy in a proton gradient.</text>
</comment>
<dbReference type="GO" id="GO:0008137">
    <property type="term" value="F:NADH dehydrogenase (ubiquinone) activity"/>
    <property type="evidence" value="ECO:0007669"/>
    <property type="project" value="UniProtKB-UniRule"/>
</dbReference>
<reference evidence="3 4" key="1">
    <citation type="submission" date="2018-11" db="EMBL/GenBank/DDBJ databases">
        <title>Complete genome sequence of Nocardioides baekrokdamisoli strain KCTC 39748.</title>
        <authorList>
            <person name="Kang S.W."/>
            <person name="Lee K.C."/>
            <person name="Kim K.K."/>
            <person name="Kim J.S."/>
            <person name="Kim D.S."/>
            <person name="Ko S.H."/>
            <person name="Yang S.H."/>
            <person name="Shin Y.K."/>
            <person name="Lee J.S."/>
        </authorList>
    </citation>
    <scope>NUCLEOTIDE SEQUENCE [LARGE SCALE GENOMIC DNA]</scope>
    <source>
        <strain evidence="3 4">KCTC 39748</strain>
    </source>
</reference>
<protein>
    <recommendedName>
        <fullName evidence="1">NADH-quinone oxidoreductase subunit J</fullName>
        <ecNumber evidence="1">7.1.1.-</ecNumber>
    </recommendedName>
</protein>
<feature type="transmembrane region" description="Helical" evidence="1">
    <location>
        <begin position="6"/>
        <end position="21"/>
    </location>
</feature>
<feature type="transmembrane region" description="Helical" evidence="1">
    <location>
        <begin position="51"/>
        <end position="78"/>
    </location>
</feature>
<feature type="transmembrane region" description="Helical" evidence="1">
    <location>
        <begin position="90"/>
        <end position="112"/>
    </location>
</feature>
<comment type="catalytic activity">
    <reaction evidence="1">
        <text>a quinone + NADH + 5 H(+)(in) = a quinol + NAD(+) + 4 H(+)(out)</text>
        <dbReference type="Rhea" id="RHEA:57888"/>
        <dbReference type="ChEBI" id="CHEBI:15378"/>
        <dbReference type="ChEBI" id="CHEBI:24646"/>
        <dbReference type="ChEBI" id="CHEBI:57540"/>
        <dbReference type="ChEBI" id="CHEBI:57945"/>
        <dbReference type="ChEBI" id="CHEBI:132124"/>
    </reaction>
</comment>
<name>A0A3G9IFN5_9ACTN</name>
<comment type="subcellular location">
    <subcellularLocation>
        <location evidence="1">Cell membrane</location>
        <topology evidence="1">Multi-pass membrane protein</topology>
    </subcellularLocation>
</comment>
<sequence>MTAFWFLAPVIVVAALGVLFAKRAVHAALLLAIVMIGLAMLYAALDAPFLFAVQIVVYTGAILMLFLFVIMLVGVDVADDVREQIGGHRVLTVVCGGALAVTLVSVVGQASLGTVRGFAPGTAGIAQLADLLFKPYVIAFEATSALLITATIGAMVLAHKERLVPKPGQPDLARRRLAAYAVTGTGLGQAPTPGTYATGNSVDLPALLPDGSRTIPELPGHTTKGDGS</sequence>
<dbReference type="InterPro" id="IPR042106">
    <property type="entry name" value="Nuo/plastoQ_OxRdtase_6_NuoJ"/>
</dbReference>
<keyword evidence="4" id="KW-1185">Reference proteome</keyword>
<keyword evidence="1" id="KW-1003">Cell membrane</keyword>
<feature type="transmembrane region" description="Helical" evidence="1">
    <location>
        <begin position="136"/>
        <end position="158"/>
    </location>
</feature>
<dbReference type="AlphaFoldDB" id="A0A3G9IFN5"/>
<evidence type="ECO:0000313" key="3">
    <source>
        <dbReference type="EMBL" id="BBH17860.1"/>
    </source>
</evidence>
<dbReference type="OrthoDB" id="13239at2"/>
<comment type="similarity">
    <text evidence="1">Belongs to the complex I subunit 6 family.</text>
</comment>
<feature type="region of interest" description="Disordered" evidence="2">
    <location>
        <begin position="208"/>
        <end position="228"/>
    </location>
</feature>
<keyword evidence="1" id="KW-0874">Quinone</keyword>
<evidence type="ECO:0000256" key="2">
    <source>
        <dbReference type="SAM" id="MobiDB-lite"/>
    </source>
</evidence>
<dbReference type="Gene3D" id="1.20.120.1200">
    <property type="entry name" value="NADH-ubiquinone/plastoquinone oxidoreductase chain 6, subunit NuoJ"/>
    <property type="match status" value="1"/>
</dbReference>
<dbReference type="GO" id="GO:0048038">
    <property type="term" value="F:quinone binding"/>
    <property type="evidence" value="ECO:0007669"/>
    <property type="project" value="UniProtKB-UniRule"/>
</dbReference>
<dbReference type="GO" id="GO:0005886">
    <property type="term" value="C:plasma membrane"/>
    <property type="evidence" value="ECO:0007669"/>
    <property type="project" value="UniProtKB-SubCell"/>
</dbReference>
<keyword evidence="1" id="KW-1133">Transmembrane helix</keyword>
<gene>
    <name evidence="3" type="ORF">Back2_21470</name>
</gene>
<dbReference type="Pfam" id="PF00499">
    <property type="entry name" value="Oxidored_q3"/>
    <property type="match status" value="1"/>
</dbReference>
<dbReference type="EMBL" id="AP019307">
    <property type="protein sequence ID" value="BBH17860.1"/>
    <property type="molecule type" value="Genomic_DNA"/>
</dbReference>
<dbReference type="PANTHER" id="PTHR33269:SF19">
    <property type="entry name" value="NADH-QUINONE OXIDOREDUCTASE SUBUNIT J"/>
    <property type="match status" value="1"/>
</dbReference>
<dbReference type="KEGG" id="nbe:Back2_21470"/>
<keyword evidence="3" id="KW-0830">Ubiquinone</keyword>
<dbReference type="NCBIfam" id="NF005165">
    <property type="entry name" value="PRK06638.1-5"/>
    <property type="match status" value="1"/>
</dbReference>
<keyword evidence="1" id="KW-0520">NAD</keyword>
<dbReference type="PANTHER" id="PTHR33269">
    <property type="entry name" value="NADH-UBIQUINONE OXIDOREDUCTASE CHAIN 6"/>
    <property type="match status" value="1"/>
</dbReference>
<organism evidence="3 4">
    <name type="scientific">Nocardioides baekrokdamisoli</name>
    <dbReference type="NCBI Taxonomy" id="1804624"/>
    <lineage>
        <taxon>Bacteria</taxon>
        <taxon>Bacillati</taxon>
        <taxon>Actinomycetota</taxon>
        <taxon>Actinomycetes</taxon>
        <taxon>Propionibacteriales</taxon>
        <taxon>Nocardioidaceae</taxon>
        <taxon>Nocardioides</taxon>
    </lineage>
</organism>
<dbReference type="EC" id="7.1.1.-" evidence="1"/>
<feature type="transmembrane region" description="Helical" evidence="1">
    <location>
        <begin position="28"/>
        <end position="45"/>
    </location>
</feature>
<keyword evidence="1" id="KW-0812">Transmembrane</keyword>
<dbReference type="InterPro" id="IPR001457">
    <property type="entry name" value="NADH_UbQ/plastoQ_OxRdtase_su6"/>
</dbReference>
<evidence type="ECO:0000313" key="4">
    <source>
        <dbReference type="Proteomes" id="UP000271573"/>
    </source>
</evidence>
<proteinExistence type="inferred from homology"/>
<evidence type="ECO:0000256" key="1">
    <source>
        <dbReference type="RuleBase" id="RU004429"/>
    </source>
</evidence>
<accession>A0A3G9IFN5</accession>
<dbReference type="Proteomes" id="UP000271573">
    <property type="component" value="Chromosome"/>
</dbReference>
<dbReference type="RefSeq" id="WP_125569251.1">
    <property type="nucleotide sequence ID" value="NZ_AP019307.1"/>
</dbReference>
<keyword evidence="1" id="KW-0472">Membrane</keyword>